<dbReference type="GO" id="GO:0003700">
    <property type="term" value="F:DNA-binding transcription factor activity"/>
    <property type="evidence" value="ECO:0007669"/>
    <property type="project" value="InterPro"/>
</dbReference>
<accession>A0A9W8DYE3</accession>
<dbReference type="Proteomes" id="UP001150569">
    <property type="component" value="Unassembled WGS sequence"/>
</dbReference>
<feature type="domain" description="HSF-type DNA-binding" evidence="5">
    <location>
        <begin position="4"/>
        <end position="107"/>
    </location>
</feature>
<dbReference type="PRINTS" id="PR00056">
    <property type="entry name" value="HSFDOMAIN"/>
</dbReference>
<dbReference type="GO" id="GO:0005634">
    <property type="term" value="C:nucleus"/>
    <property type="evidence" value="ECO:0007669"/>
    <property type="project" value="UniProtKB-SubCell"/>
</dbReference>
<evidence type="ECO:0000256" key="2">
    <source>
        <dbReference type="ARBA" id="ARBA00023125"/>
    </source>
</evidence>
<evidence type="ECO:0000256" key="3">
    <source>
        <dbReference type="ARBA" id="ARBA00023242"/>
    </source>
</evidence>
<protein>
    <recommendedName>
        <fullName evidence="5">HSF-type DNA-binding domain-containing protein</fullName>
    </recommendedName>
</protein>
<evidence type="ECO:0000313" key="6">
    <source>
        <dbReference type="EMBL" id="KAJ1923990.1"/>
    </source>
</evidence>
<organism evidence="6 7">
    <name type="scientific">Tieghemiomyces parasiticus</name>
    <dbReference type="NCBI Taxonomy" id="78921"/>
    <lineage>
        <taxon>Eukaryota</taxon>
        <taxon>Fungi</taxon>
        <taxon>Fungi incertae sedis</taxon>
        <taxon>Zoopagomycota</taxon>
        <taxon>Kickxellomycotina</taxon>
        <taxon>Dimargaritomycetes</taxon>
        <taxon>Dimargaritales</taxon>
        <taxon>Dimargaritaceae</taxon>
        <taxon>Tieghemiomyces</taxon>
    </lineage>
</organism>
<keyword evidence="2" id="KW-0238">DNA-binding</keyword>
<reference evidence="6" key="1">
    <citation type="submission" date="2022-07" db="EMBL/GenBank/DDBJ databases">
        <title>Phylogenomic reconstructions and comparative analyses of Kickxellomycotina fungi.</title>
        <authorList>
            <person name="Reynolds N.K."/>
            <person name="Stajich J.E."/>
            <person name="Barry K."/>
            <person name="Grigoriev I.V."/>
            <person name="Crous P."/>
            <person name="Smith M.E."/>
        </authorList>
    </citation>
    <scope>NUCLEOTIDE SEQUENCE</scope>
    <source>
        <strain evidence="6">RSA 861</strain>
    </source>
</reference>
<sequence>MNPKSFSFVQKLYYTLEDPSYRHCVQWDCSGRFMVFTNVREYERLVLPRYHQTRAFKSLVRQLHLYGFRRGTDARKVRDNSLVNYCSFYHPQFVRGRPDLLPVIRRKPKSAKARESALLTVPQGSYCDLPALASGTQSPSPSYSTSSDPGADLTTGMSLAGDFTWTHFLPVSDLPFASQPAPDYSSYAPIYPFLSTSEPLPSAPAPYPTILGEPTVGMFTPPGSVSPPVGTYNTAYFNSQVLSTQAPTGLPYMDFSTGEGLTETNAGAYSL</sequence>
<comment type="caution">
    <text evidence="6">The sequence shown here is derived from an EMBL/GenBank/DDBJ whole genome shotgun (WGS) entry which is preliminary data.</text>
</comment>
<gene>
    <name evidence="6" type="ORF">IWQ60_005505</name>
</gene>
<dbReference type="InterPro" id="IPR000232">
    <property type="entry name" value="HSF_DNA-bd"/>
</dbReference>
<dbReference type="GO" id="GO:0043565">
    <property type="term" value="F:sequence-specific DNA binding"/>
    <property type="evidence" value="ECO:0007669"/>
    <property type="project" value="InterPro"/>
</dbReference>
<evidence type="ECO:0000256" key="4">
    <source>
        <dbReference type="RuleBase" id="RU004020"/>
    </source>
</evidence>
<keyword evidence="3" id="KW-0539">Nucleus</keyword>
<dbReference type="Gene3D" id="1.10.10.10">
    <property type="entry name" value="Winged helix-like DNA-binding domain superfamily/Winged helix DNA-binding domain"/>
    <property type="match status" value="1"/>
</dbReference>
<dbReference type="AlphaFoldDB" id="A0A9W8DYE3"/>
<proteinExistence type="inferred from homology"/>
<dbReference type="PANTHER" id="PTHR10015">
    <property type="entry name" value="HEAT SHOCK TRANSCRIPTION FACTOR"/>
    <property type="match status" value="1"/>
</dbReference>
<comment type="subcellular location">
    <subcellularLocation>
        <location evidence="1">Nucleus</location>
    </subcellularLocation>
</comment>
<name>A0A9W8DYE3_9FUNG</name>
<dbReference type="OrthoDB" id="60033at2759"/>
<dbReference type="InterPro" id="IPR036390">
    <property type="entry name" value="WH_DNA-bd_sf"/>
</dbReference>
<dbReference type="SUPFAM" id="SSF46785">
    <property type="entry name" value="Winged helix' DNA-binding domain"/>
    <property type="match status" value="1"/>
</dbReference>
<evidence type="ECO:0000313" key="7">
    <source>
        <dbReference type="Proteomes" id="UP001150569"/>
    </source>
</evidence>
<keyword evidence="7" id="KW-1185">Reference proteome</keyword>
<dbReference type="InterPro" id="IPR036388">
    <property type="entry name" value="WH-like_DNA-bd_sf"/>
</dbReference>
<evidence type="ECO:0000259" key="5">
    <source>
        <dbReference type="SMART" id="SM00415"/>
    </source>
</evidence>
<comment type="similarity">
    <text evidence="4">Belongs to the HSF family.</text>
</comment>
<dbReference type="EMBL" id="JANBPT010000299">
    <property type="protein sequence ID" value="KAJ1923990.1"/>
    <property type="molecule type" value="Genomic_DNA"/>
</dbReference>
<dbReference type="Pfam" id="PF00447">
    <property type="entry name" value="HSF_DNA-bind"/>
    <property type="match status" value="1"/>
</dbReference>
<dbReference type="PANTHER" id="PTHR10015:SF206">
    <property type="entry name" value="HSF-TYPE DNA-BINDING DOMAIN-CONTAINING PROTEIN"/>
    <property type="match status" value="1"/>
</dbReference>
<evidence type="ECO:0000256" key="1">
    <source>
        <dbReference type="ARBA" id="ARBA00004123"/>
    </source>
</evidence>
<dbReference type="SMART" id="SM00415">
    <property type="entry name" value="HSF"/>
    <property type="match status" value="1"/>
</dbReference>